<name>A0A1M5U7E6_9FLAO</name>
<reference evidence="3" key="1">
    <citation type="submission" date="2016-11" db="EMBL/GenBank/DDBJ databases">
        <authorList>
            <person name="Jaros S."/>
            <person name="Januszkiewicz K."/>
            <person name="Wedrychowicz H."/>
        </authorList>
    </citation>
    <scope>NUCLEOTIDE SEQUENCE [LARGE SCALE GENOMIC DNA]</scope>
    <source>
        <strain evidence="3">DSM 19729</strain>
    </source>
</reference>
<evidence type="ECO:0000313" key="2">
    <source>
        <dbReference type="EMBL" id="PRZ19578.1"/>
    </source>
</evidence>
<feature type="signal peptide" evidence="1">
    <location>
        <begin position="1"/>
        <end position="19"/>
    </location>
</feature>
<protein>
    <submittedName>
        <fullName evidence="3">Uncharacterized protein</fullName>
    </submittedName>
</protein>
<evidence type="ECO:0000313" key="5">
    <source>
        <dbReference type="Proteomes" id="UP000237771"/>
    </source>
</evidence>
<gene>
    <name evidence="2" type="ORF">BC624_11626</name>
    <name evidence="3" type="ORF">SAMN05443373_11826</name>
</gene>
<reference evidence="4" key="2">
    <citation type="submission" date="2016-11" db="EMBL/GenBank/DDBJ databases">
        <authorList>
            <person name="Varghese N."/>
            <person name="Submissions S."/>
        </authorList>
    </citation>
    <scope>NUCLEOTIDE SEQUENCE [LARGE SCALE GENOMIC DNA]</scope>
    <source>
        <strain evidence="4">DSM 19729</strain>
    </source>
</reference>
<sequence>MKKSLFLLFLLFTFNIVFSQTVYITKTGKKYHDIDCSHLKYSSISIDLGQAIERAYEACKVCKPNKDQTANGRSNFLDKRNIETIQSSSSSTQCAGRTKKGARCKRMTTNSSGRCYQH</sequence>
<evidence type="ECO:0000313" key="3">
    <source>
        <dbReference type="EMBL" id="SHH58776.1"/>
    </source>
</evidence>
<feature type="chain" id="PRO_5012793539" evidence="1">
    <location>
        <begin position="20"/>
        <end position="118"/>
    </location>
</feature>
<dbReference type="Proteomes" id="UP000184384">
    <property type="component" value="Unassembled WGS sequence"/>
</dbReference>
<dbReference type="EMBL" id="PVUB01000016">
    <property type="protein sequence ID" value="PRZ19578.1"/>
    <property type="molecule type" value="Genomic_DNA"/>
</dbReference>
<accession>A0A1M5U7E6</accession>
<dbReference type="EMBL" id="FQWO01000018">
    <property type="protein sequence ID" value="SHH58776.1"/>
    <property type="molecule type" value="Genomic_DNA"/>
</dbReference>
<keyword evidence="5" id="KW-1185">Reference proteome</keyword>
<evidence type="ECO:0000256" key="1">
    <source>
        <dbReference type="SAM" id="SignalP"/>
    </source>
</evidence>
<proteinExistence type="predicted"/>
<dbReference type="Proteomes" id="UP000237771">
    <property type="component" value="Unassembled WGS sequence"/>
</dbReference>
<keyword evidence="1" id="KW-0732">Signal</keyword>
<dbReference type="STRING" id="280093.SAMN05443373_11826"/>
<dbReference type="AlphaFoldDB" id="A0A1M5U7E6"/>
<dbReference type="RefSeq" id="WP_139256927.1">
    <property type="nucleotide sequence ID" value="NZ_FQWO01000018.1"/>
</dbReference>
<dbReference type="OrthoDB" id="666576at2"/>
<reference evidence="2 5" key="3">
    <citation type="submission" date="2018-03" db="EMBL/GenBank/DDBJ databases">
        <title>Genomic Encyclopedia of Archaeal and Bacterial Type Strains, Phase II (KMG-II): from individual species to whole genera.</title>
        <authorList>
            <person name="Goeker M."/>
        </authorList>
    </citation>
    <scope>NUCLEOTIDE SEQUENCE [LARGE SCALE GENOMIC DNA]</scope>
    <source>
        <strain evidence="2 5">DSM 17797</strain>
    </source>
</reference>
<organism evidence="3 4">
    <name type="scientific">Flavobacterium granuli</name>
    <dbReference type="NCBI Taxonomy" id="280093"/>
    <lineage>
        <taxon>Bacteria</taxon>
        <taxon>Pseudomonadati</taxon>
        <taxon>Bacteroidota</taxon>
        <taxon>Flavobacteriia</taxon>
        <taxon>Flavobacteriales</taxon>
        <taxon>Flavobacteriaceae</taxon>
        <taxon>Flavobacterium</taxon>
    </lineage>
</organism>
<evidence type="ECO:0000313" key="4">
    <source>
        <dbReference type="Proteomes" id="UP000184384"/>
    </source>
</evidence>